<evidence type="ECO:0000313" key="12">
    <source>
        <dbReference type="Proteomes" id="UP000539953"/>
    </source>
</evidence>
<organism evidence="11 12">
    <name type="scientific">Catenisphaera adipataccumulans</name>
    <dbReference type="NCBI Taxonomy" id="700500"/>
    <lineage>
        <taxon>Bacteria</taxon>
        <taxon>Bacillati</taxon>
        <taxon>Bacillota</taxon>
        <taxon>Erysipelotrichia</taxon>
        <taxon>Erysipelotrichales</taxon>
        <taxon>Erysipelotrichaceae</taxon>
        <taxon>Catenisphaera</taxon>
    </lineage>
</organism>
<keyword evidence="4 10" id="KW-0813">Transport</keyword>
<evidence type="ECO:0000256" key="5">
    <source>
        <dbReference type="ARBA" id="ARBA00022781"/>
    </source>
</evidence>
<comment type="function">
    <text evidence="1 10">Produces ATP from ADP in the presence of a proton gradient across the membrane. The gamma chain is believed to be important in regulating ATPase activity and the flow of protons through the CF(0) complex.</text>
</comment>
<comment type="similarity">
    <text evidence="3 10">Belongs to the ATPase gamma chain family.</text>
</comment>
<dbReference type="GO" id="GO:0005886">
    <property type="term" value="C:plasma membrane"/>
    <property type="evidence" value="ECO:0007669"/>
    <property type="project" value="UniProtKB-SubCell"/>
</dbReference>
<evidence type="ECO:0000256" key="3">
    <source>
        <dbReference type="ARBA" id="ARBA00007681"/>
    </source>
</evidence>
<evidence type="ECO:0000256" key="4">
    <source>
        <dbReference type="ARBA" id="ARBA00022448"/>
    </source>
</evidence>
<keyword evidence="12" id="KW-1185">Reference proteome</keyword>
<keyword evidence="7 10" id="KW-0472">Membrane</keyword>
<dbReference type="GO" id="GO:0046933">
    <property type="term" value="F:proton-transporting ATP synthase activity, rotational mechanism"/>
    <property type="evidence" value="ECO:0007669"/>
    <property type="project" value="UniProtKB-UniRule"/>
</dbReference>
<proteinExistence type="inferred from homology"/>
<gene>
    <name evidence="10" type="primary">atpG</name>
    <name evidence="11" type="ORF">HNQ47_001117</name>
</gene>
<keyword evidence="8 10" id="KW-0139">CF(1)</keyword>
<protein>
    <recommendedName>
        <fullName evidence="10">ATP synthase gamma chain</fullName>
    </recommendedName>
    <alternativeName>
        <fullName evidence="10">ATP synthase F1 sector gamma subunit</fullName>
    </alternativeName>
    <alternativeName>
        <fullName evidence="10">F-ATPase gamma subunit</fullName>
    </alternativeName>
</protein>
<dbReference type="PANTHER" id="PTHR11693:SF22">
    <property type="entry name" value="ATP SYNTHASE SUBUNIT GAMMA, MITOCHONDRIAL"/>
    <property type="match status" value="1"/>
</dbReference>
<keyword evidence="6 10" id="KW-0406">Ion transport</keyword>
<dbReference type="GO" id="GO:0005524">
    <property type="term" value="F:ATP binding"/>
    <property type="evidence" value="ECO:0007669"/>
    <property type="project" value="UniProtKB-UniRule"/>
</dbReference>
<dbReference type="GO" id="GO:0045259">
    <property type="term" value="C:proton-transporting ATP synthase complex"/>
    <property type="evidence" value="ECO:0007669"/>
    <property type="project" value="UniProtKB-KW"/>
</dbReference>
<dbReference type="Pfam" id="PF00231">
    <property type="entry name" value="ATP-synt"/>
    <property type="match status" value="1"/>
</dbReference>
<evidence type="ECO:0000256" key="6">
    <source>
        <dbReference type="ARBA" id="ARBA00023065"/>
    </source>
</evidence>
<dbReference type="SUPFAM" id="SSF52943">
    <property type="entry name" value="ATP synthase (F1-ATPase), gamma subunit"/>
    <property type="match status" value="1"/>
</dbReference>
<comment type="subunit">
    <text evidence="10">F-type ATPases have 2 components, CF(1) - the catalytic core - and CF(0) - the membrane proton channel. CF(1) has five subunits: alpha(3), beta(3), gamma(1), delta(1), epsilon(1). CF(0) has three main subunits: a, b and c.</text>
</comment>
<keyword evidence="9 10" id="KW-0066">ATP synthesis</keyword>
<evidence type="ECO:0000256" key="1">
    <source>
        <dbReference type="ARBA" id="ARBA00003456"/>
    </source>
</evidence>
<evidence type="ECO:0000313" key="11">
    <source>
        <dbReference type="EMBL" id="MBB5183097.1"/>
    </source>
</evidence>
<dbReference type="Gene3D" id="1.10.287.80">
    <property type="entry name" value="ATP synthase, gamma subunit, helix hairpin domain"/>
    <property type="match status" value="1"/>
</dbReference>
<dbReference type="InterPro" id="IPR035968">
    <property type="entry name" value="ATP_synth_F1_ATPase_gsu"/>
</dbReference>
<dbReference type="PRINTS" id="PR00126">
    <property type="entry name" value="ATPASEGAMMA"/>
</dbReference>
<dbReference type="HAMAP" id="MF_00815">
    <property type="entry name" value="ATP_synth_gamma_bact"/>
    <property type="match status" value="1"/>
</dbReference>
<name>A0A7W8FXM1_9FIRM</name>
<dbReference type="CDD" id="cd12151">
    <property type="entry name" value="F1-ATPase_gamma"/>
    <property type="match status" value="1"/>
</dbReference>
<evidence type="ECO:0000256" key="2">
    <source>
        <dbReference type="ARBA" id="ARBA00004170"/>
    </source>
</evidence>
<dbReference type="InterPro" id="IPR000131">
    <property type="entry name" value="ATP_synth_F1_gsu"/>
</dbReference>
<evidence type="ECO:0000256" key="8">
    <source>
        <dbReference type="ARBA" id="ARBA00023196"/>
    </source>
</evidence>
<dbReference type="PANTHER" id="PTHR11693">
    <property type="entry name" value="ATP SYNTHASE GAMMA CHAIN"/>
    <property type="match status" value="1"/>
</dbReference>
<keyword evidence="10" id="KW-1003">Cell membrane</keyword>
<comment type="subcellular location">
    <subcellularLocation>
        <location evidence="10">Cell membrane</location>
        <topology evidence="10">Peripheral membrane protein</topology>
    </subcellularLocation>
    <subcellularLocation>
        <location evidence="2">Membrane</location>
        <topology evidence="2">Peripheral membrane protein</topology>
    </subcellularLocation>
</comment>
<reference evidence="11 12" key="1">
    <citation type="submission" date="2020-08" db="EMBL/GenBank/DDBJ databases">
        <title>Genomic Encyclopedia of Type Strains, Phase IV (KMG-IV): sequencing the most valuable type-strain genomes for metagenomic binning, comparative biology and taxonomic classification.</title>
        <authorList>
            <person name="Goeker M."/>
        </authorList>
    </citation>
    <scope>NUCLEOTIDE SEQUENCE [LARGE SCALE GENOMIC DNA]</scope>
    <source>
        <strain evidence="11 12">DSM 25799</strain>
    </source>
</reference>
<dbReference type="EMBL" id="JACHHK010000003">
    <property type="protein sequence ID" value="MBB5183097.1"/>
    <property type="molecule type" value="Genomic_DNA"/>
</dbReference>
<evidence type="ECO:0000256" key="9">
    <source>
        <dbReference type="ARBA" id="ARBA00023310"/>
    </source>
</evidence>
<sequence>MAALREIRDRINSIKSTMKITNAMYMISSTKINKAKKSLADNRPYFDASQTVLSKVLQNLPDEFEHPYLDDREFTDASHARRAIICVTADKGLAGSYNHNVIKMTETIMQGCEDPRLYVAGEVGRQYFMHRHVNIDEHFQYTAQDPSIPRARHIAGRMLDLFENGEVDEVYLVYTAMKAGTVYTSDVMQLLPLYRLNKEVVIAQQEKGKYEENFTLEPSPHDLLDIAVPDFLSGYIFSALVQSYCSEHYARMQAMDAANKNGQELIAQLSLQYNRVRQAKITQEITEVAAGEKARKQQLAKKKKKERSLAE</sequence>
<dbReference type="Gene3D" id="3.40.1380.10">
    <property type="match status" value="1"/>
</dbReference>
<dbReference type="AlphaFoldDB" id="A0A7W8FXM1"/>
<dbReference type="RefSeq" id="WP_183328369.1">
    <property type="nucleotide sequence ID" value="NZ_JACHHK010000003.1"/>
</dbReference>
<dbReference type="Proteomes" id="UP000539953">
    <property type="component" value="Unassembled WGS sequence"/>
</dbReference>
<accession>A0A7W8FXM1</accession>
<comment type="caution">
    <text evidence="11">The sequence shown here is derived from an EMBL/GenBank/DDBJ whole genome shotgun (WGS) entry which is preliminary data.</text>
</comment>
<dbReference type="NCBIfam" id="TIGR01146">
    <property type="entry name" value="ATPsyn_F1gamma"/>
    <property type="match status" value="1"/>
</dbReference>
<evidence type="ECO:0000256" key="10">
    <source>
        <dbReference type="HAMAP-Rule" id="MF_00815"/>
    </source>
</evidence>
<keyword evidence="5 10" id="KW-0375">Hydrogen ion transport</keyword>
<dbReference type="GO" id="GO:0042777">
    <property type="term" value="P:proton motive force-driven plasma membrane ATP synthesis"/>
    <property type="evidence" value="ECO:0007669"/>
    <property type="project" value="UniProtKB-UniRule"/>
</dbReference>
<evidence type="ECO:0000256" key="7">
    <source>
        <dbReference type="ARBA" id="ARBA00023136"/>
    </source>
</evidence>